<dbReference type="PROSITE" id="PS50889">
    <property type="entry name" value="S4"/>
    <property type="match status" value="1"/>
</dbReference>
<dbReference type="InterPro" id="IPR002942">
    <property type="entry name" value="S4_RNA-bd"/>
</dbReference>
<keyword evidence="1 3" id="KW-0694">RNA-binding</keyword>
<dbReference type="GO" id="GO:0032259">
    <property type="term" value="P:methylation"/>
    <property type="evidence" value="ECO:0007669"/>
    <property type="project" value="InterPro"/>
</dbReference>
<dbReference type="PANTHER" id="PTHR32319">
    <property type="entry name" value="BACTERIAL HEMOLYSIN-LIKE PROTEIN"/>
    <property type="match status" value="1"/>
</dbReference>
<protein>
    <submittedName>
        <fullName evidence="7">Uncharacterized protein</fullName>
    </submittedName>
</protein>
<name>C9YE71_CURXX</name>
<dbReference type="PIRSF" id="PIRSF005578">
    <property type="entry name" value="TlyA"/>
    <property type="match status" value="1"/>
</dbReference>
<dbReference type="Pfam" id="PF01728">
    <property type="entry name" value="FtsJ"/>
    <property type="match status" value="1"/>
</dbReference>
<accession>C9YE71</accession>
<dbReference type="CDD" id="cd00165">
    <property type="entry name" value="S4"/>
    <property type="match status" value="1"/>
</dbReference>
<dbReference type="Gene3D" id="3.40.50.150">
    <property type="entry name" value="Vaccinia Virus protein VP39"/>
    <property type="match status" value="1"/>
</dbReference>
<dbReference type="SUPFAM" id="SSF53335">
    <property type="entry name" value="S-adenosyl-L-methionine-dependent methyltransferases"/>
    <property type="match status" value="1"/>
</dbReference>
<dbReference type="InterPro" id="IPR004538">
    <property type="entry name" value="Hemolysin_A/TlyA"/>
</dbReference>
<feature type="region of interest" description="Disordered" evidence="4">
    <location>
        <begin position="158"/>
        <end position="199"/>
    </location>
</feature>
<feature type="compositionally biased region" description="Acidic residues" evidence="4">
    <location>
        <begin position="189"/>
        <end position="198"/>
    </location>
</feature>
<dbReference type="GO" id="GO:0008168">
    <property type="term" value="F:methyltransferase activity"/>
    <property type="evidence" value="ECO:0007669"/>
    <property type="project" value="InterPro"/>
</dbReference>
<dbReference type="GO" id="GO:0003723">
    <property type="term" value="F:RNA binding"/>
    <property type="evidence" value="ECO:0007669"/>
    <property type="project" value="UniProtKB-KW"/>
</dbReference>
<feature type="compositionally biased region" description="Acidic residues" evidence="4">
    <location>
        <begin position="163"/>
        <end position="182"/>
    </location>
</feature>
<dbReference type="InterPro" id="IPR029063">
    <property type="entry name" value="SAM-dependent_MTases_sf"/>
</dbReference>
<dbReference type="InterPro" id="IPR047048">
    <property type="entry name" value="TlyA"/>
</dbReference>
<sequence length="307" mass="32823">MRIDQLLVQRGLASTRSQAQRLIADGVEWLKMELSGEVWKRVAKNGDEVPDGANIRLLDDSEARYVSRGGLKLEAALKHVGLSVTGLRCLDVGQSTGGFTDCLLQAGAQSVVGVDVGSAQLHPSLRDDTRVLCVESVNARTLSAADLIAAYADSTGAGGQFDVEPDGDDGWDDGDDFDDEDDSRPPVDASDDAEEEAVELPPEFAPPFDLLVADLSFISQTLVLPAAVPLLKEGGIMLTLVKPQFELQPGQVGKGGIVKDPAMYPIVEQRLRETCADLGLTVTHWFDSAIEGGDGNREFFICARKAG</sequence>
<evidence type="ECO:0000256" key="1">
    <source>
        <dbReference type="ARBA" id="ARBA00022884"/>
    </source>
</evidence>
<dbReference type="InterPro" id="IPR036986">
    <property type="entry name" value="S4_RNA-bd_sf"/>
</dbReference>
<feature type="domain" description="RNA-binding S4" evidence="5">
    <location>
        <begin position="1"/>
        <end position="26"/>
    </location>
</feature>
<evidence type="ECO:0000259" key="6">
    <source>
        <dbReference type="Pfam" id="PF01728"/>
    </source>
</evidence>
<evidence type="ECO:0000256" key="4">
    <source>
        <dbReference type="SAM" id="MobiDB-lite"/>
    </source>
</evidence>
<gene>
    <name evidence="7" type="ORF">Csp_D28770</name>
</gene>
<comment type="similarity">
    <text evidence="2">Belongs to the TlyA family.</text>
</comment>
<dbReference type="PANTHER" id="PTHR32319:SF0">
    <property type="entry name" value="BACTERIAL HEMOLYSIN-LIKE PROTEIN"/>
    <property type="match status" value="1"/>
</dbReference>
<dbReference type="Gene3D" id="3.10.290.10">
    <property type="entry name" value="RNA-binding S4 domain"/>
    <property type="match status" value="1"/>
</dbReference>
<dbReference type="InterPro" id="IPR002877">
    <property type="entry name" value="RNA_MeTrfase_FtsJ_dom"/>
</dbReference>
<reference evidence="7" key="1">
    <citation type="journal article" date="2010" name="Nature">
        <title>The Dynamic genome of Hydra.</title>
        <authorList>
            <person name="Chapman J.A."/>
            <person name="Kirkness E.F."/>
            <person name="Simakov O."/>
            <person name="Hampson S.E."/>
            <person name="Mitros T."/>
            <person name="Weinmaier T."/>
            <person name="Rattei T."/>
            <person name="Balasubramanian P.G."/>
            <person name="Borman J."/>
            <person name="Busam D."/>
            <person name="Disbennett K."/>
            <person name="Pfannkoch C."/>
            <person name="Sumin N."/>
            <person name="Sutton G."/>
            <person name="Viswanathan L."/>
            <person name="Walenz B."/>
            <person name="Goodstein D.M."/>
            <person name="Hellsten U."/>
            <person name="Kawashima T."/>
            <person name="Prochnik S.E."/>
            <person name="Putnam N.H."/>
            <person name="Shu S."/>
            <person name="Blumberg B."/>
            <person name="Dana C.E."/>
            <person name="Gee L."/>
            <person name="Kibler D.F."/>
            <person name="Law L."/>
            <person name="Lindgens D."/>
            <person name="Martinez D.E."/>
            <person name="Peng J."/>
            <person name="Wigge P.A."/>
            <person name="Bertulat B."/>
            <person name="Guder C."/>
            <person name="Nakamura Y."/>
            <person name="Ozbek S."/>
            <person name="Watanabe H."/>
            <person name="Khalturin K."/>
            <person name="Hemmrich G."/>
            <person name="Franke A."/>
            <person name="Augustin R."/>
            <person name="Fraune S."/>
            <person name="Hayakawa E."/>
            <person name="Hayakawa S."/>
            <person name="Hirose M."/>
            <person name="Hwang J."/>
            <person name="Ikeo K."/>
            <person name="Nishimiya-Fujisawa C."/>
            <person name="Ogura A."/>
            <person name="Takahashi T."/>
            <person name="Steinmetz P.R."/>
            <person name="Zhang X."/>
            <person name="Aufschnaiter R."/>
            <person name="Eder M.K."/>
            <person name="Gorny A.K."/>
            <person name="Salvenmoser W."/>
            <person name="Heimberg A.M."/>
            <person name="Wheeler B.M."/>
            <person name="Peterson K.J."/>
            <person name="Boettger A."/>
            <person name="Tischler P."/>
            <person name="Wolf A."/>
            <person name="Gojobori T."/>
            <person name="Remington K.A."/>
            <person name="Strausberg R.L."/>
            <person name="Venter J."/>
            <person name="Technau U."/>
            <person name="Hobmayer B."/>
            <person name="Bosch T.C."/>
            <person name="Holstein T.W."/>
            <person name="Fujisawa T."/>
            <person name="Bode H.R."/>
            <person name="David C.N."/>
            <person name="Rokhsar D.S."/>
            <person name="Steele R.E."/>
        </authorList>
    </citation>
    <scope>NUCLEOTIDE SEQUENCE</scope>
</reference>
<dbReference type="EMBL" id="FN543107">
    <property type="protein sequence ID" value="CBA31768.1"/>
    <property type="molecule type" value="Genomic_DNA"/>
</dbReference>
<organism evidence="7">
    <name type="scientific">Curvibacter symbiont subsp. Hydra magnipapillata</name>
    <dbReference type="NCBI Taxonomy" id="667019"/>
    <lineage>
        <taxon>Bacteria</taxon>
        <taxon>Pseudomonadati</taxon>
        <taxon>Pseudomonadota</taxon>
        <taxon>Betaproteobacteria</taxon>
        <taxon>Burkholderiales</taxon>
        <taxon>Comamonadaceae</taxon>
        <taxon>Curvibacter</taxon>
    </lineage>
</organism>
<evidence type="ECO:0000259" key="5">
    <source>
        <dbReference type="Pfam" id="PF01479"/>
    </source>
</evidence>
<proteinExistence type="inferred from homology"/>
<dbReference type="SUPFAM" id="SSF55174">
    <property type="entry name" value="Alpha-L RNA-binding motif"/>
    <property type="match status" value="1"/>
</dbReference>
<evidence type="ECO:0000313" key="7">
    <source>
        <dbReference type="EMBL" id="CBA31768.1"/>
    </source>
</evidence>
<dbReference type="AlphaFoldDB" id="C9YE71"/>
<evidence type="ECO:0000256" key="2">
    <source>
        <dbReference type="ARBA" id="ARBA00029460"/>
    </source>
</evidence>
<evidence type="ECO:0000256" key="3">
    <source>
        <dbReference type="PROSITE-ProRule" id="PRU00182"/>
    </source>
</evidence>
<feature type="domain" description="Ribosomal RNA methyltransferase FtsJ" evidence="6">
    <location>
        <begin position="65"/>
        <end position="305"/>
    </location>
</feature>
<dbReference type="Pfam" id="PF01479">
    <property type="entry name" value="S4"/>
    <property type="match status" value="1"/>
</dbReference>